<dbReference type="InterPro" id="IPR015422">
    <property type="entry name" value="PyrdxlP-dep_Trfase_small"/>
</dbReference>
<gene>
    <name evidence="5" type="ORF">IAB71_06345</name>
</gene>
<comment type="similarity">
    <text evidence="2">Belongs to the threonine aldolase family.</text>
</comment>
<sequence length="341" mass="38190">MLSFVNDYSEGADERILQRLLETNREQLPGYGEDRYCLSAREKIRSACGCPDADIYFLTGGTQTNKIVISSLLAPWQGVVAAESGHIGTHEAGAIENAGHKVLTLPHREGKLMPDTLAQYLRSFYADENHSHMVFPGMVYISWPTEYGTLYSRRELADLYDICREYQIPLYIDGARLCYGLSCSACDLTLPELAALCDVFYIGGTKAGALCGEALVFPKKNTPPQFSTILKMYGALLAKGRLLGIQFDTLFTDNLYLQISKNAIETADVLKEGFRRKGYRFYLDSPTNQIFVILENSRMEALSRQAAFCFWEKLDASHTVVRFATSWATSMQDVEALVQLL</sequence>
<accession>A0A9D1TAS2</accession>
<comment type="caution">
    <text evidence="5">The sequence shown here is derived from an EMBL/GenBank/DDBJ whole genome shotgun (WGS) entry which is preliminary data.</text>
</comment>
<dbReference type="SUPFAM" id="SSF53383">
    <property type="entry name" value="PLP-dependent transferases"/>
    <property type="match status" value="1"/>
</dbReference>
<dbReference type="Gene3D" id="3.90.1150.10">
    <property type="entry name" value="Aspartate Aminotransferase, domain 1"/>
    <property type="match status" value="1"/>
</dbReference>
<dbReference type="GO" id="GO:0016829">
    <property type="term" value="F:lyase activity"/>
    <property type="evidence" value="ECO:0007669"/>
    <property type="project" value="InterPro"/>
</dbReference>
<evidence type="ECO:0000256" key="1">
    <source>
        <dbReference type="ARBA" id="ARBA00001933"/>
    </source>
</evidence>
<dbReference type="Proteomes" id="UP000824169">
    <property type="component" value="Unassembled WGS sequence"/>
</dbReference>
<comment type="cofactor">
    <cofactor evidence="1">
        <name>pyridoxal 5'-phosphate</name>
        <dbReference type="ChEBI" id="CHEBI:597326"/>
    </cofactor>
</comment>
<dbReference type="AlphaFoldDB" id="A0A9D1TAS2"/>
<proteinExistence type="inferred from homology"/>
<name>A0A9D1TAS2_9FIRM</name>
<dbReference type="PANTHER" id="PTHR48097">
    <property type="entry name" value="L-THREONINE ALDOLASE-RELATED"/>
    <property type="match status" value="1"/>
</dbReference>
<organism evidence="5 6">
    <name type="scientific">Candidatus Scatomonas pullistercoris</name>
    <dbReference type="NCBI Taxonomy" id="2840920"/>
    <lineage>
        <taxon>Bacteria</taxon>
        <taxon>Bacillati</taxon>
        <taxon>Bacillota</taxon>
        <taxon>Clostridia</taxon>
        <taxon>Lachnospirales</taxon>
        <taxon>Lachnospiraceae</taxon>
        <taxon>Lachnospiraceae incertae sedis</taxon>
        <taxon>Candidatus Scatomonas</taxon>
    </lineage>
</organism>
<dbReference type="InterPro" id="IPR015424">
    <property type="entry name" value="PyrdxlP-dep_Trfase"/>
</dbReference>
<evidence type="ECO:0000313" key="5">
    <source>
        <dbReference type="EMBL" id="HIV25393.1"/>
    </source>
</evidence>
<feature type="domain" description="Aromatic amino acid beta-eliminating lyase/threonine aldolase" evidence="4">
    <location>
        <begin position="31"/>
        <end position="256"/>
    </location>
</feature>
<dbReference type="InterPro" id="IPR001597">
    <property type="entry name" value="ArAA_b-elim_lyase/Thr_aldolase"/>
</dbReference>
<dbReference type="EMBL" id="DVOO01000016">
    <property type="protein sequence ID" value="HIV25393.1"/>
    <property type="molecule type" value="Genomic_DNA"/>
</dbReference>
<protein>
    <submittedName>
        <fullName evidence="5">Low specificity L-threonine aldolase</fullName>
    </submittedName>
</protein>
<keyword evidence="3" id="KW-0663">Pyridoxal phosphate</keyword>
<dbReference type="Gene3D" id="3.40.640.10">
    <property type="entry name" value="Type I PLP-dependent aspartate aminotransferase-like (Major domain)"/>
    <property type="match status" value="1"/>
</dbReference>
<evidence type="ECO:0000256" key="3">
    <source>
        <dbReference type="ARBA" id="ARBA00022898"/>
    </source>
</evidence>
<reference evidence="5" key="1">
    <citation type="submission" date="2020-10" db="EMBL/GenBank/DDBJ databases">
        <authorList>
            <person name="Gilroy R."/>
        </authorList>
    </citation>
    <scope>NUCLEOTIDE SEQUENCE</scope>
    <source>
        <strain evidence="5">CHK188-20938</strain>
    </source>
</reference>
<dbReference type="GO" id="GO:0006520">
    <property type="term" value="P:amino acid metabolic process"/>
    <property type="evidence" value="ECO:0007669"/>
    <property type="project" value="InterPro"/>
</dbReference>
<evidence type="ECO:0000256" key="2">
    <source>
        <dbReference type="ARBA" id="ARBA00006966"/>
    </source>
</evidence>
<evidence type="ECO:0000259" key="4">
    <source>
        <dbReference type="Pfam" id="PF01212"/>
    </source>
</evidence>
<dbReference type="Pfam" id="PF01212">
    <property type="entry name" value="Beta_elim_lyase"/>
    <property type="match status" value="1"/>
</dbReference>
<dbReference type="InterPro" id="IPR015421">
    <property type="entry name" value="PyrdxlP-dep_Trfase_major"/>
</dbReference>
<evidence type="ECO:0000313" key="6">
    <source>
        <dbReference type="Proteomes" id="UP000824169"/>
    </source>
</evidence>
<reference evidence="5" key="2">
    <citation type="journal article" date="2021" name="PeerJ">
        <title>Extensive microbial diversity within the chicken gut microbiome revealed by metagenomics and culture.</title>
        <authorList>
            <person name="Gilroy R."/>
            <person name="Ravi A."/>
            <person name="Getino M."/>
            <person name="Pursley I."/>
            <person name="Horton D.L."/>
            <person name="Alikhan N.F."/>
            <person name="Baker D."/>
            <person name="Gharbi K."/>
            <person name="Hall N."/>
            <person name="Watson M."/>
            <person name="Adriaenssens E.M."/>
            <person name="Foster-Nyarko E."/>
            <person name="Jarju S."/>
            <person name="Secka A."/>
            <person name="Antonio M."/>
            <person name="Oren A."/>
            <person name="Chaudhuri R.R."/>
            <person name="La Ragione R."/>
            <person name="Hildebrand F."/>
            <person name="Pallen M.J."/>
        </authorList>
    </citation>
    <scope>NUCLEOTIDE SEQUENCE</scope>
    <source>
        <strain evidence="5">CHK188-20938</strain>
    </source>
</reference>
<dbReference type="PANTHER" id="PTHR48097:SF5">
    <property type="entry name" value="LOW SPECIFICITY L-THREONINE ALDOLASE"/>
    <property type="match status" value="1"/>
</dbReference>